<name>A0A9E2L3X5_9SPIR</name>
<reference evidence="1" key="1">
    <citation type="journal article" date="2021" name="PeerJ">
        <title>Extensive microbial diversity within the chicken gut microbiome revealed by metagenomics and culture.</title>
        <authorList>
            <person name="Gilroy R."/>
            <person name="Ravi A."/>
            <person name="Getino M."/>
            <person name="Pursley I."/>
            <person name="Horton D.L."/>
            <person name="Alikhan N.F."/>
            <person name="Baker D."/>
            <person name="Gharbi K."/>
            <person name="Hall N."/>
            <person name="Watson M."/>
            <person name="Adriaenssens E.M."/>
            <person name="Foster-Nyarko E."/>
            <person name="Jarju S."/>
            <person name="Secka A."/>
            <person name="Antonio M."/>
            <person name="Oren A."/>
            <person name="Chaudhuri R.R."/>
            <person name="La Ragione R."/>
            <person name="Hildebrand F."/>
            <person name="Pallen M.J."/>
        </authorList>
    </citation>
    <scope>NUCLEOTIDE SEQUENCE</scope>
    <source>
        <strain evidence="1">Gambia15-2214</strain>
    </source>
</reference>
<sequence>MKKTYYIFPLLLIFFICTGRIYGDSFRVRKTVEVEVPPSGTVVCSAGIYDALAIKLPKDTTFLQGIELEIKIPEVISRYRGSVAYSLYTDVTPVPTKKTIDYTGTQQYLDVIPSKLSMILTIPLIEYDKSKDPYTETLPLVYDLQSPFVFLRFQLVMKGIPENYDSENFSITVKPIYQNKGIMSLEVQYPLNQNNEVIQAPYTVYIDDKQVTLDNNRIILTSGPHYVSIVSDSYRNETRTFTIEQAKTTQITVALRDVAPTLQFVAPNSAQIYLDNILVEEPTKEMIISQGEHSIRIVVGDYEVVKVLQAMNGRSYTIHAQLDVDIEETP</sequence>
<evidence type="ECO:0008006" key="3">
    <source>
        <dbReference type="Google" id="ProtNLM"/>
    </source>
</evidence>
<dbReference type="EMBL" id="JAHLFV010000165">
    <property type="protein sequence ID" value="MBU3850288.1"/>
    <property type="molecule type" value="Genomic_DNA"/>
</dbReference>
<comment type="caution">
    <text evidence="1">The sequence shown here is derived from an EMBL/GenBank/DDBJ whole genome shotgun (WGS) entry which is preliminary data.</text>
</comment>
<proteinExistence type="predicted"/>
<accession>A0A9E2L3X5</accession>
<protein>
    <recommendedName>
        <fullName evidence="3">PEGA domain-containing protein</fullName>
    </recommendedName>
</protein>
<evidence type="ECO:0000313" key="1">
    <source>
        <dbReference type="EMBL" id="MBU3850288.1"/>
    </source>
</evidence>
<evidence type="ECO:0000313" key="2">
    <source>
        <dbReference type="Proteomes" id="UP000823914"/>
    </source>
</evidence>
<reference evidence="1" key="2">
    <citation type="submission" date="2021-04" db="EMBL/GenBank/DDBJ databases">
        <authorList>
            <person name="Gilroy R."/>
        </authorList>
    </citation>
    <scope>NUCLEOTIDE SEQUENCE</scope>
    <source>
        <strain evidence="1">Gambia15-2214</strain>
    </source>
</reference>
<dbReference type="Proteomes" id="UP000823914">
    <property type="component" value="Unassembled WGS sequence"/>
</dbReference>
<dbReference type="AlphaFoldDB" id="A0A9E2L3X5"/>
<organism evidence="1 2">
    <name type="scientific">Candidatus Treponema excrementipullorum</name>
    <dbReference type="NCBI Taxonomy" id="2838768"/>
    <lineage>
        <taxon>Bacteria</taxon>
        <taxon>Pseudomonadati</taxon>
        <taxon>Spirochaetota</taxon>
        <taxon>Spirochaetia</taxon>
        <taxon>Spirochaetales</taxon>
        <taxon>Treponemataceae</taxon>
        <taxon>Treponema</taxon>
    </lineage>
</organism>
<gene>
    <name evidence="1" type="ORF">IAA16_06955</name>
</gene>